<evidence type="ECO:0000313" key="2">
    <source>
        <dbReference type="Proteomes" id="UP000530928"/>
    </source>
</evidence>
<name>A0A7W0CDP9_9ACTN</name>
<dbReference type="RefSeq" id="WP_181608069.1">
    <property type="nucleotide sequence ID" value="NZ_BAABAM010000001.1"/>
</dbReference>
<dbReference type="Proteomes" id="UP000530928">
    <property type="component" value="Unassembled WGS sequence"/>
</dbReference>
<organism evidence="1 2">
    <name type="scientific">Nonomuraea soli</name>
    <dbReference type="NCBI Taxonomy" id="1032476"/>
    <lineage>
        <taxon>Bacteria</taxon>
        <taxon>Bacillati</taxon>
        <taxon>Actinomycetota</taxon>
        <taxon>Actinomycetes</taxon>
        <taxon>Streptosporangiales</taxon>
        <taxon>Streptosporangiaceae</taxon>
        <taxon>Nonomuraea</taxon>
    </lineage>
</organism>
<protein>
    <submittedName>
        <fullName evidence="1">Uncharacterized protein</fullName>
    </submittedName>
</protein>
<gene>
    <name evidence="1" type="ORF">HNR30_000593</name>
</gene>
<accession>A0A7W0CDP9</accession>
<reference evidence="1 2" key="1">
    <citation type="submission" date="2020-07" db="EMBL/GenBank/DDBJ databases">
        <title>Genomic Encyclopedia of Type Strains, Phase IV (KMG-IV): sequencing the most valuable type-strain genomes for metagenomic binning, comparative biology and taxonomic classification.</title>
        <authorList>
            <person name="Goeker M."/>
        </authorList>
    </citation>
    <scope>NUCLEOTIDE SEQUENCE [LARGE SCALE GENOMIC DNA]</scope>
    <source>
        <strain evidence="1 2">DSM 45533</strain>
    </source>
</reference>
<evidence type="ECO:0000313" key="1">
    <source>
        <dbReference type="EMBL" id="MBA2889258.1"/>
    </source>
</evidence>
<keyword evidence="2" id="KW-1185">Reference proteome</keyword>
<dbReference type="AlphaFoldDB" id="A0A7W0CDP9"/>
<proteinExistence type="predicted"/>
<sequence length="412" mass="44658">MRKIMIVGLGAVLIGAAGGSAPPSVSRLPPAEAAGTLDELAAMLRPHEAPDEESYFQAYDVFSLCTGALSDEAEPRGVAAYAARLRTDPPIHVRFMRLADAKAARELAHAAGGEAGACEGPAAEEYGAVMEGDVGVAPYTRGGWEGVQVVSETIAKRPTAWIYKPRTEGHVVAHKGPWVAHVQWEVSGAFGWPMRHWTTGGLDQVEWALSHAGADEPPTWLSRVLPDPGLYGTRMEVRPRVDQDTDLACANLASRTFIVGSTQSVDRSMLGDAAVHESVHVAADEVQAERIRHGRMHDESARIHPGWVREPCRHWDDQNLEGAVGILPAVEAFEHGRWTGEIERFAGRVRSMPDEPTYRDSYAHVAVSVRSGTTVVYLQWQVAAGTDLEGALRRGEPVLRKALDHMSTIVPS</sequence>
<comment type="caution">
    <text evidence="1">The sequence shown here is derived from an EMBL/GenBank/DDBJ whole genome shotgun (WGS) entry which is preliminary data.</text>
</comment>
<dbReference type="EMBL" id="JACDUR010000001">
    <property type="protein sequence ID" value="MBA2889258.1"/>
    <property type="molecule type" value="Genomic_DNA"/>
</dbReference>